<evidence type="ECO:0000313" key="6">
    <source>
        <dbReference type="EMBL" id="KGJ51735.1"/>
    </source>
</evidence>
<dbReference type="HAMAP" id="MF_01804">
    <property type="entry name" value="ScpB"/>
    <property type="match status" value="1"/>
</dbReference>
<dbReference type="GO" id="GO:0005737">
    <property type="term" value="C:cytoplasm"/>
    <property type="evidence" value="ECO:0007669"/>
    <property type="project" value="UniProtKB-SubCell"/>
</dbReference>
<protein>
    <recommendedName>
        <fullName evidence="5">Segregation and condensation protein B</fullName>
    </recommendedName>
</protein>
<comment type="subunit">
    <text evidence="5">Homodimer. Homodimerization may be required to stabilize the binding of ScpA to the Smc head domains. Component of a cohesin-like complex composed of ScpA, ScpB and the Smc homodimer, in which ScpA and ScpB bind to the head domain of Smc. The presence of the three proteins is required for the association of the complex with DNA.</text>
</comment>
<dbReference type="RefSeq" id="WP_002609177.1">
    <property type="nucleotide sequence ID" value="NZ_AP025565.1"/>
</dbReference>
<dbReference type="EMBL" id="JAKTMA010000011">
    <property type="protein sequence ID" value="MCR0232719.1"/>
    <property type="molecule type" value="Genomic_DNA"/>
</dbReference>
<evidence type="ECO:0000256" key="3">
    <source>
        <dbReference type="ARBA" id="ARBA00022829"/>
    </source>
</evidence>
<name>A0A099I1Y9_CLOIN</name>
<reference evidence="8" key="3">
    <citation type="journal article" date="2019" name="Nat. Med.">
        <title>A library of human gut bacterial isolates paired with longitudinal multiomics data enables mechanistic microbiome research.</title>
        <authorList>
            <person name="Poyet M."/>
            <person name="Groussin M."/>
            <person name="Gibbons S.M."/>
            <person name="Avila-Pacheco J."/>
            <person name="Jiang X."/>
            <person name="Kearney S.M."/>
            <person name="Perrotta A.R."/>
            <person name="Berdy B."/>
            <person name="Zhao S."/>
            <person name="Lieberman T.D."/>
            <person name="Swanson P.K."/>
            <person name="Smith M."/>
            <person name="Roesemann S."/>
            <person name="Alexander J.E."/>
            <person name="Rich S.A."/>
            <person name="Livny J."/>
            <person name="Vlamakis H."/>
            <person name="Clish C."/>
            <person name="Bullock K."/>
            <person name="Deik A."/>
            <person name="Scott J."/>
            <person name="Pierce K.A."/>
            <person name="Xavier R.J."/>
            <person name="Alm E.J."/>
        </authorList>
    </citation>
    <scope>NUCLEOTIDE SEQUENCE</scope>
    <source>
        <strain evidence="8">BIOML-A12</strain>
    </source>
</reference>
<organism evidence="6 11">
    <name type="scientific">Clostridium innocuum</name>
    <dbReference type="NCBI Taxonomy" id="1522"/>
    <lineage>
        <taxon>Bacteria</taxon>
        <taxon>Bacillati</taxon>
        <taxon>Bacillota</taxon>
        <taxon>Clostridia</taxon>
        <taxon>Eubacteriales</taxon>
        <taxon>Clostridiaceae</taxon>
        <taxon>Clostridium</taxon>
    </lineage>
</organism>
<evidence type="ECO:0000313" key="11">
    <source>
        <dbReference type="Proteomes" id="UP000030008"/>
    </source>
</evidence>
<evidence type="ECO:0000313" key="12">
    <source>
        <dbReference type="Proteomes" id="UP000260025"/>
    </source>
</evidence>
<dbReference type="SUPFAM" id="SSF46785">
    <property type="entry name" value="Winged helix' DNA-binding domain"/>
    <property type="match status" value="2"/>
</dbReference>
<dbReference type="NCBIfam" id="TIGR00281">
    <property type="entry name" value="SMC-Scp complex subunit ScpB"/>
    <property type="match status" value="1"/>
</dbReference>
<dbReference type="Proteomes" id="UP001203972">
    <property type="component" value="Unassembled WGS sequence"/>
</dbReference>
<keyword evidence="2 5" id="KW-0132">Cell division</keyword>
<dbReference type="GO" id="GO:0051301">
    <property type="term" value="P:cell division"/>
    <property type="evidence" value="ECO:0007669"/>
    <property type="project" value="UniProtKB-KW"/>
</dbReference>
<dbReference type="InterPro" id="IPR005234">
    <property type="entry name" value="ScpB_csome_segregation"/>
</dbReference>
<keyword evidence="3 5" id="KW-0159">Chromosome partition</keyword>
<reference evidence="7" key="5">
    <citation type="journal article" date="2022" name="Clin. Infect. Dis.">
        <title>Association between Clostridium innocuum and antibiotic-associated diarrhea in adults and children: A cross-sectional study and comparative genomics analysis.</title>
        <authorList>
            <person name="Cherny K.E."/>
            <person name="Muscat E.B."/>
            <person name="Balaji A."/>
            <person name="Mukherjee J."/>
            <person name="Ozer E.A."/>
            <person name="Angarone M.P."/>
            <person name="Hauser A.R."/>
            <person name="Sichel J.S."/>
            <person name="Amponsah E."/>
            <person name="Kociolek L.K."/>
        </authorList>
    </citation>
    <scope>NUCLEOTIDE SEQUENCE</scope>
    <source>
        <strain evidence="7">NU1-AC-029v</strain>
    </source>
</reference>
<comment type="similarity">
    <text evidence="5">Belongs to the ScpB family.</text>
</comment>
<dbReference type="GO" id="GO:0006260">
    <property type="term" value="P:DNA replication"/>
    <property type="evidence" value="ECO:0007669"/>
    <property type="project" value="UniProtKB-UniRule"/>
</dbReference>
<keyword evidence="1 5" id="KW-0963">Cytoplasm</keyword>
<dbReference type="Proteomes" id="UP000030008">
    <property type="component" value="Unassembled WGS sequence"/>
</dbReference>
<evidence type="ECO:0000256" key="2">
    <source>
        <dbReference type="ARBA" id="ARBA00022618"/>
    </source>
</evidence>
<gene>
    <name evidence="5 7" type="primary">scpB</name>
    <name evidence="6" type="ORF">CIAN88_18415</name>
    <name evidence="10" type="ORF">DXA38_19325</name>
    <name evidence="9" type="ORF">G4D54_10910</name>
    <name evidence="8" type="ORF">GT664_08195</name>
    <name evidence="7" type="ORF">MKC95_08055</name>
</gene>
<dbReference type="Proteomes" id="UP000503330">
    <property type="component" value="Chromosome"/>
</dbReference>
<evidence type="ECO:0000256" key="5">
    <source>
        <dbReference type="HAMAP-Rule" id="MF_01804"/>
    </source>
</evidence>
<dbReference type="EMBL" id="CP048838">
    <property type="protein sequence ID" value="QJA02918.1"/>
    <property type="molecule type" value="Genomic_DNA"/>
</dbReference>
<evidence type="ECO:0000256" key="4">
    <source>
        <dbReference type="ARBA" id="ARBA00023306"/>
    </source>
</evidence>
<dbReference type="Pfam" id="PF04079">
    <property type="entry name" value="SMC_ScpB"/>
    <property type="match status" value="1"/>
</dbReference>
<dbReference type="InterPro" id="IPR036390">
    <property type="entry name" value="WH_DNA-bd_sf"/>
</dbReference>
<evidence type="ECO:0000313" key="8">
    <source>
        <dbReference type="EMBL" id="MZH55738.1"/>
    </source>
</evidence>
<comment type="subcellular location">
    <subcellularLocation>
        <location evidence="5">Cytoplasm</location>
    </subcellularLocation>
    <text evidence="5">Associated with two foci at the outer edges of the nucleoid region in young cells, and at four foci within both cell halves in older cells.</text>
</comment>
<evidence type="ECO:0000313" key="10">
    <source>
        <dbReference type="EMBL" id="RGC10478.1"/>
    </source>
</evidence>
<dbReference type="PANTHER" id="PTHR34298">
    <property type="entry name" value="SEGREGATION AND CONDENSATION PROTEIN B"/>
    <property type="match status" value="1"/>
</dbReference>
<dbReference type="AlphaFoldDB" id="A0A099I1Y9"/>
<dbReference type="PANTHER" id="PTHR34298:SF2">
    <property type="entry name" value="SEGREGATION AND CONDENSATION PROTEIN B"/>
    <property type="match status" value="1"/>
</dbReference>
<accession>A0A099I1Y9</accession>
<dbReference type="EMBL" id="JQIF01000097">
    <property type="protein sequence ID" value="KGJ51735.1"/>
    <property type="molecule type" value="Genomic_DNA"/>
</dbReference>
<keyword evidence="4 5" id="KW-0131">Cell cycle</keyword>
<evidence type="ECO:0000256" key="1">
    <source>
        <dbReference type="ARBA" id="ARBA00022490"/>
    </source>
</evidence>
<dbReference type="PIRSF" id="PIRSF019345">
    <property type="entry name" value="ScpB"/>
    <property type="match status" value="1"/>
</dbReference>
<reference evidence="10 12" key="2">
    <citation type="submission" date="2018-08" db="EMBL/GenBank/DDBJ databases">
        <title>A genome reference for cultivated species of the human gut microbiota.</title>
        <authorList>
            <person name="Zou Y."/>
            <person name="Xue W."/>
            <person name="Luo G."/>
        </authorList>
    </citation>
    <scope>NUCLEOTIDE SEQUENCE [LARGE SCALE GENOMIC DNA]</scope>
    <source>
        <strain evidence="10 12">OF01-2LB</strain>
    </source>
</reference>
<dbReference type="Proteomes" id="UP000604383">
    <property type="component" value="Unassembled WGS sequence"/>
</dbReference>
<reference evidence="6 11" key="1">
    <citation type="submission" date="2014-08" db="EMBL/GenBank/DDBJ databases">
        <title>Clostridium innocuum, an unnegligible vancomycin-resistant pathogen causing extra-intestinal infections.</title>
        <authorList>
            <person name="Feng Y."/>
            <person name="Chiu C.-H."/>
        </authorList>
    </citation>
    <scope>NUCLEOTIDE SEQUENCE [LARGE SCALE GENOMIC DNA]</scope>
    <source>
        <strain evidence="6 11">AN88</strain>
    </source>
</reference>
<dbReference type="Proteomes" id="UP000260025">
    <property type="component" value="Unassembled WGS sequence"/>
</dbReference>
<dbReference type="EMBL" id="QVEV01000042">
    <property type="protein sequence ID" value="RGC10478.1"/>
    <property type="molecule type" value="Genomic_DNA"/>
</dbReference>
<evidence type="ECO:0000313" key="9">
    <source>
        <dbReference type="EMBL" id="QJA02918.1"/>
    </source>
</evidence>
<dbReference type="InterPro" id="IPR036388">
    <property type="entry name" value="WH-like_DNA-bd_sf"/>
</dbReference>
<comment type="function">
    <text evidence="5">Participates in chromosomal partition during cell division. May act via the formation of a condensin-like complex containing Smc and ScpA that pull DNA away from mid-cell into both cell halves.</text>
</comment>
<dbReference type="Gene3D" id="1.10.10.10">
    <property type="entry name" value="Winged helix-like DNA-binding domain superfamily/Winged helix DNA-binding domain"/>
    <property type="match status" value="2"/>
</dbReference>
<dbReference type="EMBL" id="WWTN01000011">
    <property type="protein sequence ID" value="MZH55738.1"/>
    <property type="molecule type" value="Genomic_DNA"/>
</dbReference>
<evidence type="ECO:0000313" key="7">
    <source>
        <dbReference type="EMBL" id="MCR0232719.1"/>
    </source>
</evidence>
<reference evidence="9 13" key="4">
    <citation type="submission" date="2020-02" db="EMBL/GenBank/DDBJ databases">
        <authorList>
            <person name="Kociolek L.K."/>
            <person name="Ozer E.A."/>
        </authorList>
    </citation>
    <scope>NUCLEOTIDE SEQUENCE [LARGE SCALE GENOMIC DNA]</scope>
    <source>
        <strain evidence="9 13">ATCC 14501</strain>
    </source>
</reference>
<dbReference type="GO" id="GO:0051304">
    <property type="term" value="P:chromosome separation"/>
    <property type="evidence" value="ECO:0007669"/>
    <property type="project" value="InterPro"/>
</dbReference>
<dbReference type="GeneID" id="61926053"/>
<sequence>MHEHEKRVLEGLLFLSGDEGLSIEQLNGCVEELDKKEIEVVLDELMQDYLADVHGIELVRFGGIYKFVSKEAIHPYAQKLFSSTKVATLSNAALETLAIIAYKQPITRAEIEEIRGVSCDMMVRKLLARNLIKECGRSDAPGRPFLYEVTEEFMDTFKLVSLKELPELPDFKDTMEEELFEE</sequence>
<evidence type="ECO:0000313" key="13">
    <source>
        <dbReference type="Proteomes" id="UP000503330"/>
    </source>
</evidence>
<dbReference type="OrthoDB" id="9806226at2"/>
<proteinExistence type="inferred from homology"/>